<dbReference type="Proteomes" id="UP001396334">
    <property type="component" value="Unassembled WGS sequence"/>
</dbReference>
<comment type="caution">
    <text evidence="1">The sequence shown here is derived from an EMBL/GenBank/DDBJ whole genome shotgun (WGS) entry which is preliminary data.</text>
</comment>
<sequence length="171" mass="19300">MIGGLDGMGLVECPIDFQSIHLEVGEIGPITVRYEVPVEPIENLEVVTSVRNFFLNVVSHVEQEVQRYYIRKAVDNARHKWCARTLSLKQGNKHFLEKLEQLGIGEIVRISQGIKVLSWNVRGLGMLSKKKVDVQARPSFGMFSHVVLGFVGFFFHVVNASYASCEILEQI</sequence>
<proteinExistence type="predicted"/>
<evidence type="ECO:0000313" key="1">
    <source>
        <dbReference type="EMBL" id="KAK9005553.1"/>
    </source>
</evidence>
<accession>A0ABR2QY58</accession>
<reference evidence="1 2" key="1">
    <citation type="journal article" date="2024" name="G3 (Bethesda)">
        <title>Genome assembly of Hibiscus sabdariffa L. provides insights into metabolisms of medicinal natural products.</title>
        <authorList>
            <person name="Kim T."/>
        </authorList>
    </citation>
    <scope>NUCLEOTIDE SEQUENCE [LARGE SCALE GENOMIC DNA]</scope>
    <source>
        <strain evidence="1">TK-2024</strain>
        <tissue evidence="1">Old leaves</tissue>
    </source>
</reference>
<organism evidence="1 2">
    <name type="scientific">Hibiscus sabdariffa</name>
    <name type="common">roselle</name>
    <dbReference type="NCBI Taxonomy" id="183260"/>
    <lineage>
        <taxon>Eukaryota</taxon>
        <taxon>Viridiplantae</taxon>
        <taxon>Streptophyta</taxon>
        <taxon>Embryophyta</taxon>
        <taxon>Tracheophyta</taxon>
        <taxon>Spermatophyta</taxon>
        <taxon>Magnoliopsida</taxon>
        <taxon>eudicotyledons</taxon>
        <taxon>Gunneridae</taxon>
        <taxon>Pentapetalae</taxon>
        <taxon>rosids</taxon>
        <taxon>malvids</taxon>
        <taxon>Malvales</taxon>
        <taxon>Malvaceae</taxon>
        <taxon>Malvoideae</taxon>
        <taxon>Hibiscus</taxon>
    </lineage>
</organism>
<gene>
    <name evidence="1" type="ORF">V6N11_042981</name>
</gene>
<dbReference type="EMBL" id="JBBPBN010000030">
    <property type="protein sequence ID" value="KAK9005553.1"/>
    <property type="molecule type" value="Genomic_DNA"/>
</dbReference>
<keyword evidence="2" id="KW-1185">Reference proteome</keyword>
<name>A0ABR2QY58_9ROSI</name>
<protein>
    <submittedName>
        <fullName evidence="1">Uncharacterized protein</fullName>
    </submittedName>
</protein>
<evidence type="ECO:0000313" key="2">
    <source>
        <dbReference type="Proteomes" id="UP001396334"/>
    </source>
</evidence>